<evidence type="ECO:0000313" key="4">
    <source>
        <dbReference type="Proteomes" id="UP000094669"/>
    </source>
</evidence>
<protein>
    <submittedName>
        <fullName evidence="3">AMP-binding enzyme domain protein</fullName>
    </submittedName>
</protein>
<dbReference type="InterPro" id="IPR052987">
    <property type="entry name" value="Chloroplast_AMP-bd_Enzymes"/>
</dbReference>
<evidence type="ECO:0000259" key="2">
    <source>
        <dbReference type="Pfam" id="PF00501"/>
    </source>
</evidence>
<name>A0ABX4YE89_9LEPT</name>
<keyword evidence="1" id="KW-0472">Membrane</keyword>
<feature type="transmembrane region" description="Helical" evidence="1">
    <location>
        <begin position="369"/>
        <end position="391"/>
    </location>
</feature>
<keyword evidence="1" id="KW-1133">Transmembrane helix</keyword>
<evidence type="ECO:0000313" key="3">
    <source>
        <dbReference type="EMBL" id="PNV72852.1"/>
    </source>
</evidence>
<dbReference type="InterPro" id="IPR000873">
    <property type="entry name" value="AMP-dep_synth/lig_dom"/>
</dbReference>
<comment type="caution">
    <text evidence="3">The sequence shown here is derived from an EMBL/GenBank/DDBJ whole genome shotgun (WGS) entry which is preliminary data.</text>
</comment>
<dbReference type="Pfam" id="PF00501">
    <property type="entry name" value="AMP-binding"/>
    <property type="match status" value="1"/>
</dbReference>
<organism evidence="3 4">
    <name type="scientific">Leptospira inadai serovar Lyme</name>
    <dbReference type="NCBI Taxonomy" id="293084"/>
    <lineage>
        <taxon>Bacteria</taxon>
        <taxon>Pseudomonadati</taxon>
        <taxon>Spirochaetota</taxon>
        <taxon>Spirochaetia</taxon>
        <taxon>Leptospirales</taxon>
        <taxon>Leptospiraceae</taxon>
        <taxon>Leptospira</taxon>
    </lineage>
</organism>
<dbReference type="InterPro" id="IPR042099">
    <property type="entry name" value="ANL_N_sf"/>
</dbReference>
<dbReference type="RefSeq" id="WP_020988135.1">
    <property type="nucleotide sequence ID" value="NZ_MCRM02000027.1"/>
</dbReference>
<sequence>MENLAQLFQESALKFGEKSAFRYKDIQKRSASLSYKELYESGLSLAEALIEIGLEAKENVAILSDNRVEWMITDCATILSGAVSVPRGSDITDSEIEYIINHSQSRIVFVENQRVLEKVIKQKKNIDHEITLILMQSLPERKEALDMYELLSRGRKLREQGSRNVEERVLSLKSEDLFTIIYTSGTTGQPKGVQLTHSNMIFQVSSVSPILEITENDRAISILPIWHIFERFMEYCFLHVGGTTYYSNIPDLKQNLTDFKPTFFGAAPRVWEMICNGILTRMTDPDRTSRLGRILFKLAYTYSEKKNEAKAFFLGNELDLKGRSFFGTILKGIRMTFEYSFFGPFTLSSISFLCATLIPFEYAAKEIKILLYTIGVIGLLFNSFTLDLLVLSKIRRDIVGGFLKTSVSGGGALPNRVDRTLNHLGIRLLEGYGMTETSPVISLRRMDKFVIGSVGHILPKTRLQIRTEKNEVLSEIDENGRFTKGKPGQKGIVFASGPHIMKGYYKNPDITADALNAGWMNTGDIGIVSYNRTLTLAGRAKETIVLRGGENVEPVPIEARLQVSKYISQCMVIGQDQKNLGAIIVPDFESLIAWAKENYIPVDSEQELLRRKQVIDLYRSEIKALNNARSGFKSFEQVTPFLFIVKPFEVGDELTNLLKMKRTTIMEKYKDQIEELYKSGETIRFKSETVL</sequence>
<proteinExistence type="predicted"/>
<dbReference type="PROSITE" id="PS00455">
    <property type="entry name" value="AMP_BINDING"/>
    <property type="match status" value="1"/>
</dbReference>
<dbReference type="SUPFAM" id="SSF56801">
    <property type="entry name" value="Acetyl-CoA synthetase-like"/>
    <property type="match status" value="1"/>
</dbReference>
<reference evidence="3" key="1">
    <citation type="submission" date="2018-01" db="EMBL/GenBank/DDBJ databases">
        <title>Genomic characterization of Leptospira inadai serogroup Lyme isolated from captured rat in Brazil and comparative analysis with human reference strain.</title>
        <authorList>
            <person name="Moreno L.Z."/>
            <person name="Loureiro A.P."/>
            <person name="Miraglia F."/>
            <person name="Kremer F.S."/>
            <person name="Eslabao M.R."/>
            <person name="Dellagostin O.A."/>
            <person name="Lilenbaum W."/>
            <person name="Moreno A.M."/>
        </authorList>
    </citation>
    <scope>NUCLEOTIDE SEQUENCE [LARGE SCALE GENOMIC DNA]</scope>
    <source>
        <strain evidence="3">M34/99</strain>
    </source>
</reference>
<feature type="transmembrane region" description="Helical" evidence="1">
    <location>
        <begin position="341"/>
        <end position="363"/>
    </location>
</feature>
<dbReference type="InterPro" id="IPR020845">
    <property type="entry name" value="AMP-binding_CS"/>
</dbReference>
<dbReference type="Gene3D" id="3.40.50.12780">
    <property type="entry name" value="N-terminal domain of ligase-like"/>
    <property type="match status" value="2"/>
</dbReference>
<feature type="domain" description="AMP-dependent synthetase/ligase" evidence="2">
    <location>
        <begin position="8"/>
        <end position="505"/>
    </location>
</feature>
<dbReference type="Pfam" id="PF23562">
    <property type="entry name" value="AMP-binding_C_3"/>
    <property type="match status" value="1"/>
</dbReference>
<dbReference type="Proteomes" id="UP000094669">
    <property type="component" value="Unassembled WGS sequence"/>
</dbReference>
<dbReference type="EMBL" id="MCRM02000027">
    <property type="protein sequence ID" value="PNV72852.1"/>
    <property type="molecule type" value="Genomic_DNA"/>
</dbReference>
<dbReference type="PANTHER" id="PTHR43813:SF1">
    <property type="entry name" value="ACYL-ACTIVATING ENZYME 16, CHLOROPLASTIC-RELATED"/>
    <property type="match status" value="1"/>
</dbReference>
<accession>A0ABX4YE89</accession>
<keyword evidence="4" id="KW-1185">Reference proteome</keyword>
<gene>
    <name evidence="3" type="ORF">BES34_018515</name>
</gene>
<evidence type="ECO:0000256" key="1">
    <source>
        <dbReference type="SAM" id="Phobius"/>
    </source>
</evidence>
<keyword evidence="1" id="KW-0812">Transmembrane</keyword>
<dbReference type="PANTHER" id="PTHR43813">
    <property type="entry name" value="ACYL-ACTIVATING ENZYME 16, CHLOROPLASTIC-RELATED"/>
    <property type="match status" value="1"/>
</dbReference>